<dbReference type="OrthoDB" id="405996at2759"/>
<dbReference type="EMBL" id="BSYR01000037">
    <property type="protein sequence ID" value="GMJ03236.1"/>
    <property type="molecule type" value="Genomic_DNA"/>
</dbReference>
<sequence length="607" mass="69155">METGSSSSNFKLYDRLELLEYDDRLVVKSLESPGEGFSICRRQGIIAPLSEASSSGKPSKTSTIYGVAGTIRLLAGTYVLVITSRKEVGSFLGKPVYRVESMKFLACNEALRFSNSQEKRDEAYFMTLLKTVEATPGLYYSYETDITVNLQRRFKLMEGWASKPLWKQADPRFVWNRHLLEELIEYKLDRFIIPLLQGNILKLLLPRVFQLISMCLSFQVAQLKLKNSPATFTLLSRRCTRRLGTRMWRRGANLEGDTANFIETEQLLEFEGFRCSSLQIRGSIPLLWEQIVDLSYKPQLRIINHEETPQVVERHFTDLFQRYGETIALDLTDKHGDEGQLSAAYAAEMQKLPNVRYVSFDFHYVCGSSNFDNLRVLYDQISEDYEKQGYFLVDKDDKILEEQKGIIRSNCIDCLDRTNVTQSYFAQKSLNIQLQRLGVFASNEYISMFPEDYLKFRTLWAEQGDEISLEYAGTHALKGDLVRYGKQTVSGLIKDGMSALSRYYMNNFHDGIRQDALDLVSGRYTVSKSNPSPFQLNSFESLSYLPVASALVIGGLTLTTFSIQQAGRNSQHYVSSVVWAGVTAGVMALVKANGRQFCSRPRLCRLV</sequence>
<dbReference type="GO" id="GO:0005783">
    <property type="term" value="C:endoplasmic reticulum"/>
    <property type="evidence" value="ECO:0007669"/>
    <property type="project" value="TreeGrafter"/>
</dbReference>
<comment type="caution">
    <text evidence="2">The sequence shown here is derived from an EMBL/GenBank/DDBJ whole genome shotgun (WGS) entry which is preliminary data.</text>
</comment>
<name>A0A9W7MMY8_HIBTR</name>
<dbReference type="PROSITE" id="PS50275">
    <property type="entry name" value="SAC"/>
    <property type="match status" value="1"/>
</dbReference>
<dbReference type="InterPro" id="IPR002013">
    <property type="entry name" value="SAC_dom"/>
</dbReference>
<protein>
    <submittedName>
        <fullName evidence="2">SAC domain-containing protein 8</fullName>
    </submittedName>
</protein>
<gene>
    <name evidence="2" type="ORF">HRI_003992800</name>
</gene>
<dbReference type="PANTHER" id="PTHR45662:SF10">
    <property type="entry name" value="PHOSPHOINOSITIDE PHOSPHATASE SAC8"/>
    <property type="match status" value="1"/>
</dbReference>
<evidence type="ECO:0000259" key="1">
    <source>
        <dbReference type="PROSITE" id="PS50275"/>
    </source>
</evidence>
<evidence type="ECO:0000313" key="2">
    <source>
        <dbReference type="EMBL" id="GMJ03236.1"/>
    </source>
</evidence>
<dbReference type="GO" id="GO:0043812">
    <property type="term" value="F:phosphatidylinositol-4-phosphate phosphatase activity"/>
    <property type="evidence" value="ECO:0007669"/>
    <property type="project" value="TreeGrafter"/>
</dbReference>
<proteinExistence type="predicted"/>
<dbReference type="Proteomes" id="UP001165190">
    <property type="component" value="Unassembled WGS sequence"/>
</dbReference>
<evidence type="ECO:0000313" key="3">
    <source>
        <dbReference type="Proteomes" id="UP001165190"/>
    </source>
</evidence>
<keyword evidence="3" id="KW-1185">Reference proteome</keyword>
<dbReference type="GO" id="GO:0046856">
    <property type="term" value="P:phosphatidylinositol dephosphorylation"/>
    <property type="evidence" value="ECO:0007669"/>
    <property type="project" value="TreeGrafter"/>
</dbReference>
<dbReference type="Pfam" id="PF02383">
    <property type="entry name" value="Syja_N"/>
    <property type="match status" value="1"/>
</dbReference>
<accession>A0A9W7MMY8</accession>
<reference evidence="2" key="1">
    <citation type="submission" date="2023-05" db="EMBL/GenBank/DDBJ databases">
        <title>Genome and transcriptome analyses reveal genes involved in the formation of fine ridges on petal epidermal cells in Hibiscus trionum.</title>
        <authorList>
            <person name="Koshimizu S."/>
            <person name="Masuda S."/>
            <person name="Ishii T."/>
            <person name="Shirasu K."/>
            <person name="Hoshino A."/>
            <person name="Arita M."/>
        </authorList>
    </citation>
    <scope>NUCLEOTIDE SEQUENCE</scope>
    <source>
        <strain evidence="2">Hamamatsu line</strain>
    </source>
</reference>
<organism evidence="2 3">
    <name type="scientific">Hibiscus trionum</name>
    <name type="common">Flower of an hour</name>
    <dbReference type="NCBI Taxonomy" id="183268"/>
    <lineage>
        <taxon>Eukaryota</taxon>
        <taxon>Viridiplantae</taxon>
        <taxon>Streptophyta</taxon>
        <taxon>Embryophyta</taxon>
        <taxon>Tracheophyta</taxon>
        <taxon>Spermatophyta</taxon>
        <taxon>Magnoliopsida</taxon>
        <taxon>eudicotyledons</taxon>
        <taxon>Gunneridae</taxon>
        <taxon>Pentapetalae</taxon>
        <taxon>rosids</taxon>
        <taxon>malvids</taxon>
        <taxon>Malvales</taxon>
        <taxon>Malvaceae</taxon>
        <taxon>Malvoideae</taxon>
        <taxon>Hibiscus</taxon>
    </lineage>
</organism>
<feature type="domain" description="SAC" evidence="1">
    <location>
        <begin position="129"/>
        <end position="473"/>
    </location>
</feature>
<dbReference type="PANTHER" id="PTHR45662">
    <property type="entry name" value="PHOSPHATIDYLINOSITIDE PHOSPHATASE SAC1"/>
    <property type="match status" value="1"/>
</dbReference>
<dbReference type="AlphaFoldDB" id="A0A9W7MMY8"/>